<keyword evidence="3" id="KW-1185">Reference proteome</keyword>
<evidence type="ECO:0000313" key="3">
    <source>
        <dbReference type="Proteomes" id="UP000800092"/>
    </source>
</evidence>
<protein>
    <recommendedName>
        <fullName evidence="4">WW domain-containing protein</fullName>
    </recommendedName>
</protein>
<reference evidence="2" key="1">
    <citation type="journal article" date="2020" name="Stud. Mycol.">
        <title>101 Dothideomycetes genomes: a test case for predicting lifestyles and emergence of pathogens.</title>
        <authorList>
            <person name="Haridas S."/>
            <person name="Albert R."/>
            <person name="Binder M."/>
            <person name="Bloem J."/>
            <person name="Labutti K."/>
            <person name="Salamov A."/>
            <person name="Andreopoulos B."/>
            <person name="Baker S."/>
            <person name="Barry K."/>
            <person name="Bills G."/>
            <person name="Bluhm B."/>
            <person name="Cannon C."/>
            <person name="Castanera R."/>
            <person name="Culley D."/>
            <person name="Daum C."/>
            <person name="Ezra D."/>
            <person name="Gonzalez J."/>
            <person name="Henrissat B."/>
            <person name="Kuo A."/>
            <person name="Liang C."/>
            <person name="Lipzen A."/>
            <person name="Lutzoni F."/>
            <person name="Magnuson J."/>
            <person name="Mondo S."/>
            <person name="Nolan M."/>
            <person name="Ohm R."/>
            <person name="Pangilinan J."/>
            <person name="Park H.-J."/>
            <person name="Ramirez L."/>
            <person name="Alfaro M."/>
            <person name="Sun H."/>
            <person name="Tritt A."/>
            <person name="Yoshinaga Y."/>
            <person name="Zwiers L.-H."/>
            <person name="Turgeon B."/>
            <person name="Goodwin S."/>
            <person name="Spatafora J."/>
            <person name="Crous P."/>
            <person name="Grigoriev I."/>
        </authorList>
    </citation>
    <scope>NUCLEOTIDE SEQUENCE</scope>
    <source>
        <strain evidence="2">Tuck. ex Michener</strain>
    </source>
</reference>
<feature type="compositionally biased region" description="Basic and acidic residues" evidence="1">
    <location>
        <begin position="168"/>
        <end position="181"/>
    </location>
</feature>
<sequence>MSNNDAPPSYETATSSSRPSGANTETRNGIPPNIRRSMEDEGRPLPEGWVRQFDEKSHHQFFVDTKATPPRSIWHHPYDDEQYLSTLPSEERERVEGLHGILRTPSQADIAAESSDDDHEQHQAGQGRPNLTGNQSQQHTSDLPPRPAGQEKKTFGRRLKDKITNTTHEQREAERRRRGEEELRAYQAHQAFRRAMLEAARTGQPQFVGKGRDGKDIYIEPPSSGYPGHYGRGGFGYPGQAYNPYAQGPYANPDARFIRPADPYYRPYGYGYGGGLGLPLLGGLTGGLLLGSALF</sequence>
<organism evidence="2 3">
    <name type="scientific">Viridothelium virens</name>
    <name type="common">Speckled blister lichen</name>
    <name type="synonym">Trypethelium virens</name>
    <dbReference type="NCBI Taxonomy" id="1048519"/>
    <lineage>
        <taxon>Eukaryota</taxon>
        <taxon>Fungi</taxon>
        <taxon>Dikarya</taxon>
        <taxon>Ascomycota</taxon>
        <taxon>Pezizomycotina</taxon>
        <taxon>Dothideomycetes</taxon>
        <taxon>Dothideomycetes incertae sedis</taxon>
        <taxon>Trypetheliales</taxon>
        <taxon>Trypetheliaceae</taxon>
        <taxon>Viridothelium</taxon>
    </lineage>
</organism>
<gene>
    <name evidence="2" type="ORF">EV356DRAFT_504838</name>
</gene>
<evidence type="ECO:0000256" key="1">
    <source>
        <dbReference type="SAM" id="MobiDB-lite"/>
    </source>
</evidence>
<dbReference type="OrthoDB" id="2367685at2759"/>
<dbReference type="Gene3D" id="2.20.70.10">
    <property type="match status" value="1"/>
</dbReference>
<feature type="compositionally biased region" description="Polar residues" evidence="1">
    <location>
        <begin position="1"/>
        <end position="27"/>
    </location>
</feature>
<dbReference type="Proteomes" id="UP000800092">
    <property type="component" value="Unassembled WGS sequence"/>
</dbReference>
<feature type="compositionally biased region" description="Polar residues" evidence="1">
    <location>
        <begin position="129"/>
        <end position="141"/>
    </location>
</feature>
<name>A0A6A6H4Q1_VIRVR</name>
<proteinExistence type="predicted"/>
<feature type="region of interest" description="Disordered" evidence="1">
    <location>
        <begin position="84"/>
        <end position="181"/>
    </location>
</feature>
<dbReference type="AlphaFoldDB" id="A0A6A6H4Q1"/>
<evidence type="ECO:0000313" key="2">
    <source>
        <dbReference type="EMBL" id="KAF2232831.1"/>
    </source>
</evidence>
<dbReference type="EMBL" id="ML991812">
    <property type="protein sequence ID" value="KAF2232831.1"/>
    <property type="molecule type" value="Genomic_DNA"/>
</dbReference>
<accession>A0A6A6H4Q1</accession>
<feature type="region of interest" description="Disordered" evidence="1">
    <location>
        <begin position="1"/>
        <end position="52"/>
    </location>
</feature>
<evidence type="ECO:0008006" key="4">
    <source>
        <dbReference type="Google" id="ProtNLM"/>
    </source>
</evidence>